<comment type="caution">
    <text evidence="5">The sequence shown here is derived from an EMBL/GenBank/DDBJ whole genome shotgun (WGS) entry which is preliminary data.</text>
</comment>
<sequence>MDRRIRKKRWTLKRIAWVSAAGLFFAAVIYNLLLGDHSSRLNVDTERVTISTVERGPFQEFIPVNGTVFPLKTFFLDAVEGGKVERIFVEAGNVVNQGDPILKLSNAYLQLDAMNREAQLFDQMNNLRNTRLAMEQNRLNLRTQLVELEYQVQRQKRTYERKAELGKRELISREEYEKEKDEYEYLCKRKDLMIETQKQDSLLRQVQVEKLEAAVKHMQTNLDMVKQNVENLVVKAPISGQLTSLNAEIGQSKSPREALGQIDVLEGFKVRASIDEHYITRIRPGQTGEFDLAGKSYRLVTRKVYPEVRQGSFEVDLEFNGAEPKDIRRGQTLQVRLELGDLSEAVLLPRGGFYQKTGGNWVFILDRAGEVATRRQIRLGRQNPQVFEVLEGLEPGERAITSSYDNFGDVDKLILKK</sequence>
<dbReference type="GO" id="GO:0030313">
    <property type="term" value="C:cell envelope"/>
    <property type="evidence" value="ECO:0007669"/>
    <property type="project" value="UniProtKB-SubCell"/>
</dbReference>
<evidence type="ECO:0000313" key="5">
    <source>
        <dbReference type="EMBL" id="OGG54327.1"/>
    </source>
</evidence>
<feature type="domain" description="Multidrug resistance protein MdtA-like C-terminal permuted SH3" evidence="4">
    <location>
        <begin position="345"/>
        <end position="405"/>
    </location>
</feature>
<dbReference type="AlphaFoldDB" id="A0A1F6CYY4"/>
<proteinExistence type="predicted"/>
<evidence type="ECO:0000256" key="2">
    <source>
        <dbReference type="ARBA" id="ARBA00023054"/>
    </source>
</evidence>
<dbReference type="PANTHER" id="PTHR32347">
    <property type="entry name" value="EFFLUX SYSTEM COMPONENT YKNX-RELATED"/>
    <property type="match status" value="1"/>
</dbReference>
<dbReference type="InterPro" id="IPR050465">
    <property type="entry name" value="UPF0194_transport"/>
</dbReference>
<keyword evidence="2" id="KW-0175">Coiled coil</keyword>
<organism evidence="5 6">
    <name type="scientific">Handelsmanbacteria sp. (strain RIFCSPLOWO2_12_FULL_64_10)</name>
    <dbReference type="NCBI Taxonomy" id="1817868"/>
    <lineage>
        <taxon>Bacteria</taxon>
        <taxon>Candidatus Handelsmaniibacteriota</taxon>
    </lineage>
</organism>
<dbReference type="Gene3D" id="2.40.420.20">
    <property type="match status" value="1"/>
</dbReference>
<keyword evidence="3" id="KW-1133">Transmembrane helix</keyword>
<dbReference type="Gene3D" id="1.10.287.470">
    <property type="entry name" value="Helix hairpin bin"/>
    <property type="match status" value="1"/>
</dbReference>
<dbReference type="Proteomes" id="UP000178606">
    <property type="component" value="Unassembled WGS sequence"/>
</dbReference>
<dbReference type="Gene3D" id="2.40.30.170">
    <property type="match status" value="1"/>
</dbReference>
<evidence type="ECO:0000256" key="1">
    <source>
        <dbReference type="ARBA" id="ARBA00004196"/>
    </source>
</evidence>
<protein>
    <recommendedName>
        <fullName evidence="4">Multidrug resistance protein MdtA-like C-terminal permuted SH3 domain-containing protein</fullName>
    </recommendedName>
</protein>
<evidence type="ECO:0000313" key="6">
    <source>
        <dbReference type="Proteomes" id="UP000178606"/>
    </source>
</evidence>
<reference evidence="5 6" key="1">
    <citation type="journal article" date="2016" name="Nat. Commun.">
        <title>Thousands of microbial genomes shed light on interconnected biogeochemical processes in an aquifer system.</title>
        <authorList>
            <person name="Anantharaman K."/>
            <person name="Brown C.T."/>
            <person name="Hug L.A."/>
            <person name="Sharon I."/>
            <person name="Castelle C.J."/>
            <person name="Probst A.J."/>
            <person name="Thomas B.C."/>
            <person name="Singh A."/>
            <person name="Wilkins M.J."/>
            <person name="Karaoz U."/>
            <person name="Brodie E.L."/>
            <person name="Williams K.H."/>
            <person name="Hubbard S.S."/>
            <person name="Banfield J.F."/>
        </authorList>
    </citation>
    <scope>NUCLEOTIDE SEQUENCE [LARGE SCALE GENOMIC DNA]</scope>
    <source>
        <strain evidence="6">RIFCSPLOWO2_12_FULL_64_10</strain>
    </source>
</reference>
<name>A0A1F6CYY4_HANXR</name>
<dbReference type="Gene3D" id="2.40.50.100">
    <property type="match status" value="1"/>
</dbReference>
<keyword evidence="3" id="KW-0812">Transmembrane</keyword>
<evidence type="ECO:0000259" key="4">
    <source>
        <dbReference type="Pfam" id="PF25967"/>
    </source>
</evidence>
<gene>
    <name evidence="5" type="ORF">A3F84_07535</name>
</gene>
<comment type="subcellular location">
    <subcellularLocation>
        <location evidence="1">Cell envelope</location>
    </subcellularLocation>
</comment>
<accession>A0A1F6CYY4</accession>
<dbReference type="Pfam" id="PF25967">
    <property type="entry name" value="RND-MFP_C"/>
    <property type="match status" value="1"/>
</dbReference>
<dbReference type="SUPFAM" id="SSF111369">
    <property type="entry name" value="HlyD-like secretion proteins"/>
    <property type="match status" value="1"/>
</dbReference>
<dbReference type="PANTHER" id="PTHR32347:SF23">
    <property type="entry name" value="BLL5650 PROTEIN"/>
    <property type="match status" value="1"/>
</dbReference>
<feature type="transmembrane region" description="Helical" evidence="3">
    <location>
        <begin position="12"/>
        <end position="33"/>
    </location>
</feature>
<dbReference type="InterPro" id="IPR058627">
    <property type="entry name" value="MdtA-like_C"/>
</dbReference>
<evidence type="ECO:0000256" key="3">
    <source>
        <dbReference type="SAM" id="Phobius"/>
    </source>
</evidence>
<keyword evidence="3" id="KW-0472">Membrane</keyword>
<dbReference type="EMBL" id="MFKF01000106">
    <property type="protein sequence ID" value="OGG54327.1"/>
    <property type="molecule type" value="Genomic_DNA"/>
</dbReference>